<protein>
    <submittedName>
        <fullName evidence="2">Uncharacterized protein</fullName>
    </submittedName>
</protein>
<organism evidence="2 3">
    <name type="scientific">Macrolepiota fuliginosa MF-IS2</name>
    <dbReference type="NCBI Taxonomy" id="1400762"/>
    <lineage>
        <taxon>Eukaryota</taxon>
        <taxon>Fungi</taxon>
        <taxon>Dikarya</taxon>
        <taxon>Basidiomycota</taxon>
        <taxon>Agaricomycotina</taxon>
        <taxon>Agaricomycetes</taxon>
        <taxon>Agaricomycetidae</taxon>
        <taxon>Agaricales</taxon>
        <taxon>Agaricineae</taxon>
        <taxon>Agaricaceae</taxon>
        <taxon>Macrolepiota</taxon>
    </lineage>
</organism>
<feature type="compositionally biased region" description="Polar residues" evidence="1">
    <location>
        <begin position="96"/>
        <end position="110"/>
    </location>
</feature>
<keyword evidence="3" id="KW-1185">Reference proteome</keyword>
<dbReference type="AlphaFoldDB" id="A0A9P6BWF7"/>
<gene>
    <name evidence="2" type="ORF">P691DRAFT_790556</name>
</gene>
<dbReference type="Proteomes" id="UP000807342">
    <property type="component" value="Unassembled WGS sequence"/>
</dbReference>
<accession>A0A9P6BWF7</accession>
<feature type="compositionally biased region" description="Pro residues" evidence="1">
    <location>
        <begin position="55"/>
        <end position="64"/>
    </location>
</feature>
<feature type="region of interest" description="Disordered" evidence="1">
    <location>
        <begin position="55"/>
        <end position="113"/>
    </location>
</feature>
<proteinExistence type="predicted"/>
<sequence length="196" mass="21667">MSRLPRLHSSSPITAGTDVYFRQMRQIPAAIATHDSLKHKARDFGERLCDGSFYPLPPPPPLPPLAVQKTSPPPQHKSLFEMHPKPQNKSLPHPSLSLQQPKNSVKSTPSMRPRLLPWCNSTRGVRGNLTVSTEPDEYNVCISAYGQTGSQRSLITGGAQWRKMGRFPSFVREGLIGCYGSTCGRAGVLHLSRDEI</sequence>
<reference evidence="2" key="1">
    <citation type="submission" date="2020-11" db="EMBL/GenBank/DDBJ databases">
        <authorList>
            <consortium name="DOE Joint Genome Institute"/>
            <person name="Ahrendt S."/>
            <person name="Riley R."/>
            <person name="Andreopoulos W."/>
            <person name="Labutti K."/>
            <person name="Pangilinan J."/>
            <person name="Ruiz-Duenas F.J."/>
            <person name="Barrasa J.M."/>
            <person name="Sanchez-Garcia M."/>
            <person name="Camarero S."/>
            <person name="Miyauchi S."/>
            <person name="Serrano A."/>
            <person name="Linde D."/>
            <person name="Babiker R."/>
            <person name="Drula E."/>
            <person name="Ayuso-Fernandez I."/>
            <person name="Pacheco R."/>
            <person name="Padilla G."/>
            <person name="Ferreira P."/>
            <person name="Barriuso J."/>
            <person name="Kellner H."/>
            <person name="Castanera R."/>
            <person name="Alfaro M."/>
            <person name="Ramirez L."/>
            <person name="Pisabarro A.G."/>
            <person name="Kuo A."/>
            <person name="Tritt A."/>
            <person name="Lipzen A."/>
            <person name="He G."/>
            <person name="Yan M."/>
            <person name="Ng V."/>
            <person name="Cullen D."/>
            <person name="Martin F."/>
            <person name="Rosso M.-N."/>
            <person name="Henrissat B."/>
            <person name="Hibbett D."/>
            <person name="Martinez A.T."/>
            <person name="Grigoriev I.V."/>
        </authorList>
    </citation>
    <scope>NUCLEOTIDE SEQUENCE</scope>
    <source>
        <strain evidence="2">MF-IS2</strain>
    </source>
</reference>
<name>A0A9P6BWF7_9AGAR</name>
<dbReference type="EMBL" id="MU151766">
    <property type="protein sequence ID" value="KAF9441847.1"/>
    <property type="molecule type" value="Genomic_DNA"/>
</dbReference>
<evidence type="ECO:0000313" key="2">
    <source>
        <dbReference type="EMBL" id="KAF9441847.1"/>
    </source>
</evidence>
<evidence type="ECO:0000256" key="1">
    <source>
        <dbReference type="SAM" id="MobiDB-lite"/>
    </source>
</evidence>
<comment type="caution">
    <text evidence="2">The sequence shown here is derived from an EMBL/GenBank/DDBJ whole genome shotgun (WGS) entry which is preliminary data.</text>
</comment>
<evidence type="ECO:0000313" key="3">
    <source>
        <dbReference type="Proteomes" id="UP000807342"/>
    </source>
</evidence>